<dbReference type="InterPro" id="IPR011761">
    <property type="entry name" value="ATP-grasp"/>
</dbReference>
<dbReference type="GO" id="GO:0005524">
    <property type="term" value="F:ATP binding"/>
    <property type="evidence" value="ECO:0007669"/>
    <property type="project" value="UniProtKB-UniRule"/>
</dbReference>
<evidence type="ECO:0000256" key="12">
    <source>
        <dbReference type="SAM" id="MobiDB-lite"/>
    </source>
</evidence>
<dbReference type="NCBIfam" id="TIGR01161">
    <property type="entry name" value="purK"/>
    <property type="match status" value="1"/>
</dbReference>
<dbReference type="Pfam" id="PF00731">
    <property type="entry name" value="AIRC"/>
    <property type="match status" value="1"/>
</dbReference>
<feature type="region of interest" description="Disordered" evidence="12">
    <location>
        <begin position="627"/>
        <end position="653"/>
    </location>
</feature>
<keyword evidence="7" id="KW-0658">Purine biosynthesis</keyword>
<evidence type="ECO:0000259" key="13">
    <source>
        <dbReference type="PROSITE" id="PS50975"/>
    </source>
</evidence>
<dbReference type="InterPro" id="IPR033747">
    <property type="entry name" value="PurE_ClassI"/>
</dbReference>
<evidence type="ECO:0000256" key="11">
    <source>
        <dbReference type="PROSITE-ProRule" id="PRU00409"/>
    </source>
</evidence>
<dbReference type="InterPro" id="IPR016185">
    <property type="entry name" value="PreATP-grasp_dom_sf"/>
</dbReference>
<evidence type="ECO:0000256" key="8">
    <source>
        <dbReference type="ARBA" id="ARBA00022793"/>
    </source>
</evidence>
<evidence type="ECO:0000256" key="7">
    <source>
        <dbReference type="ARBA" id="ARBA00022755"/>
    </source>
</evidence>
<dbReference type="Pfam" id="PF02222">
    <property type="entry name" value="ATP-grasp"/>
    <property type="match status" value="1"/>
</dbReference>
<keyword evidence="9 11" id="KW-0067">ATP-binding</keyword>
<dbReference type="InterPro" id="IPR013815">
    <property type="entry name" value="ATP_grasp_subdomain_1"/>
</dbReference>
<dbReference type="InterPro" id="IPR040686">
    <property type="entry name" value="PurK_C"/>
</dbReference>
<dbReference type="InterPro" id="IPR003135">
    <property type="entry name" value="ATP-grasp_carboxylate-amine"/>
</dbReference>
<dbReference type="GO" id="GO:0006189">
    <property type="term" value="P:'de novo' IMP biosynthetic process"/>
    <property type="evidence" value="ECO:0007669"/>
    <property type="project" value="InterPro"/>
</dbReference>
<reference evidence="14" key="1">
    <citation type="journal article" date="2012" name="PLoS Genet.">
        <title>Comparative analysis of the genomes of two field isolates of the rice blast fungus Magnaporthe oryzae.</title>
        <authorList>
            <person name="Xue M."/>
            <person name="Yang J."/>
            <person name="Li Z."/>
            <person name="Hu S."/>
            <person name="Yao N."/>
            <person name="Dean R.A."/>
            <person name="Zhao W."/>
            <person name="Shen M."/>
            <person name="Zhang H."/>
            <person name="Li C."/>
            <person name="Liu L."/>
            <person name="Cao L."/>
            <person name="Xu X."/>
            <person name="Xing Y."/>
            <person name="Hsiang T."/>
            <person name="Zhang Z."/>
            <person name="Xu J.R."/>
            <person name="Peng Y.L."/>
        </authorList>
    </citation>
    <scope>NUCLEOTIDE SEQUENCE</scope>
    <source>
        <strain evidence="14">Y34</strain>
    </source>
</reference>
<dbReference type="InterPro" id="IPR054350">
    <property type="entry name" value="PurT/PurK_preATP-grasp"/>
</dbReference>
<dbReference type="EMBL" id="JH793368">
    <property type="protein sequence ID" value="ELQ42458.1"/>
    <property type="molecule type" value="Genomic_DNA"/>
</dbReference>
<dbReference type="SUPFAM" id="SSF56059">
    <property type="entry name" value="Glutathione synthetase ATP-binding domain-like"/>
    <property type="match status" value="1"/>
</dbReference>
<evidence type="ECO:0000256" key="4">
    <source>
        <dbReference type="ARBA" id="ARBA00012329"/>
    </source>
</evidence>
<evidence type="ECO:0000256" key="1">
    <source>
        <dbReference type="ARBA" id="ARBA00001244"/>
    </source>
</evidence>
<comment type="similarity">
    <text evidence="3">In the C-terminal section; belongs to the AIR carboxylase family. Class I subfamily.</text>
</comment>
<dbReference type="SUPFAM" id="SSF51246">
    <property type="entry name" value="Rudiment single hybrid motif"/>
    <property type="match status" value="1"/>
</dbReference>
<protein>
    <recommendedName>
        <fullName evidence="5">Phosphoribosylaminoimidazole carboxylase</fullName>
        <ecNumber evidence="4">4.1.1.21</ecNumber>
    </recommendedName>
</protein>
<dbReference type="InterPro" id="IPR011054">
    <property type="entry name" value="Rudment_hybrid_motif"/>
</dbReference>
<dbReference type="Gene3D" id="3.40.50.1970">
    <property type="match status" value="1"/>
</dbReference>
<dbReference type="NCBIfam" id="TIGR01162">
    <property type="entry name" value="purE"/>
    <property type="match status" value="1"/>
</dbReference>
<dbReference type="Gene3D" id="3.30.470.20">
    <property type="entry name" value="ATP-grasp fold, B domain"/>
    <property type="match status" value="1"/>
</dbReference>
<dbReference type="PROSITE" id="PS50975">
    <property type="entry name" value="ATP_GRASP"/>
    <property type="match status" value="1"/>
</dbReference>
<dbReference type="Pfam" id="PF17769">
    <property type="entry name" value="PurK_C"/>
    <property type="match status" value="1"/>
</dbReference>
<dbReference type="Pfam" id="PF22660">
    <property type="entry name" value="RS_preATP-grasp-like"/>
    <property type="match status" value="1"/>
</dbReference>
<sequence>MSQETVVGLLGGGQLGRMLCEAAGPLGFPIAILDEGNSPAKQALHGPHVDGSFKDPQKIRELARKCDVLTVEIEHVDTEVLEEIATKGVEVQGSMKKIPVHPSWETIRLIQDKFLQKEHYKKHKLPIAEQVAIESGDAMLSSLKDAGRKFGYPLMLKARKGSYDGRGNFKISSEADLEHAVKELGSLSLYAEKWCKFVQELAVMVIRTEDDQGNLKSLAAYPAVETIHEDSICTKTFMPPRNVSDEICEKARETARQVISTISGRGVFAVEMFLLEDGSILVNEVAPRPHNSGHYTIEAVPYFSQYKAQLYALLDLPIPKQLKPRVASAIMINILGGAGPESHNDLVETAARSFEDDIDVHVHLYGKASKPGRKIGHITITSELRIAELQKKSEHLFVLADAMRAERLKAASAQLRPQESVVKSSSSAPSKTDALVLVTMGSDSDLPVMKAGLDILKQFGVPYEVRITSAHRTPNLMGDVAAEAAGRGIKVAIAAAGGAAHLPGMFASHCPIPVIGVPVKATHLDGEDSLLSIVQMPRGVPVATVGINNSTNAALLAIRMLGSFIPKYQDQMKSYQQEMEDAVLAKDEELRGIGYESYLAKMASPNRANTGQAGIPKRTMAPCGSDKVSIMRGNGATRGKGQKRRQKQKKYQQPGLTIQIAGWWCILLNADNAGNRR</sequence>
<name>A0AA97PQ00_PYRO3</name>
<keyword evidence="8" id="KW-0210">Decarboxylase</keyword>
<feature type="domain" description="ATP-grasp" evidence="13">
    <location>
        <begin position="117"/>
        <end position="314"/>
    </location>
</feature>
<dbReference type="Gene3D" id="3.30.1490.20">
    <property type="entry name" value="ATP-grasp fold, A domain"/>
    <property type="match status" value="1"/>
</dbReference>
<dbReference type="PANTHER" id="PTHR11609:SF5">
    <property type="entry name" value="PHOSPHORIBOSYLAMINOIMIDAZOLE CARBOXYLASE"/>
    <property type="match status" value="1"/>
</dbReference>
<dbReference type="AlphaFoldDB" id="A0AA97PQ00"/>
<evidence type="ECO:0000256" key="2">
    <source>
        <dbReference type="ARBA" id="ARBA00004747"/>
    </source>
</evidence>
<evidence type="ECO:0000256" key="9">
    <source>
        <dbReference type="ARBA" id="ARBA00022840"/>
    </source>
</evidence>
<dbReference type="HAMAP" id="MF_01929">
    <property type="entry name" value="PurE_classI"/>
    <property type="match status" value="1"/>
</dbReference>
<dbReference type="PANTHER" id="PTHR11609">
    <property type="entry name" value="PURINE BIOSYNTHESIS PROTEIN 6/7, PUR6/7"/>
    <property type="match status" value="1"/>
</dbReference>
<evidence type="ECO:0000256" key="10">
    <source>
        <dbReference type="ARBA" id="ARBA00023239"/>
    </source>
</evidence>
<evidence type="ECO:0000256" key="3">
    <source>
        <dbReference type="ARBA" id="ARBA00006114"/>
    </source>
</evidence>
<proteinExistence type="inferred from homology"/>
<dbReference type="GO" id="GO:0004638">
    <property type="term" value="F:phosphoribosylaminoimidazole carboxylase activity"/>
    <property type="evidence" value="ECO:0007669"/>
    <property type="project" value="UniProtKB-EC"/>
</dbReference>
<dbReference type="InterPro" id="IPR000031">
    <property type="entry name" value="PurE_dom"/>
</dbReference>
<dbReference type="InterPro" id="IPR005875">
    <property type="entry name" value="PurK"/>
</dbReference>
<comment type="pathway">
    <text evidence="2">Purine metabolism; IMP biosynthesis via de novo pathway; 5-amino-1-(5-phospho-D-ribosyl)imidazole-4-carboxylate from 5-amino-1-(5-phospho-D-ribosyl)imidazole (carboxylase route): step 1/1.</text>
</comment>
<feature type="compositionally biased region" description="Basic residues" evidence="12">
    <location>
        <begin position="640"/>
        <end position="650"/>
    </location>
</feature>
<evidence type="ECO:0000256" key="5">
    <source>
        <dbReference type="ARBA" id="ARBA00021059"/>
    </source>
</evidence>
<accession>A0AA97PQ00</accession>
<comment type="catalytic activity">
    <reaction evidence="1">
        <text>5-amino-1-(5-phospho-D-ribosyl)imidazole-4-carboxylate + H(+) = 5-amino-1-(5-phospho-beta-D-ribosyl)imidazole + CO2</text>
        <dbReference type="Rhea" id="RHEA:10792"/>
        <dbReference type="ChEBI" id="CHEBI:15378"/>
        <dbReference type="ChEBI" id="CHEBI:16526"/>
        <dbReference type="ChEBI" id="CHEBI:77657"/>
        <dbReference type="ChEBI" id="CHEBI:137981"/>
        <dbReference type="EC" id="4.1.1.21"/>
    </reaction>
</comment>
<organism evidence="14">
    <name type="scientific">Pyricularia oryzae (strain Y34)</name>
    <name type="common">Rice blast fungus</name>
    <name type="synonym">Magnaporthe oryzae</name>
    <dbReference type="NCBI Taxonomy" id="1143189"/>
    <lineage>
        <taxon>Eukaryota</taxon>
        <taxon>Fungi</taxon>
        <taxon>Dikarya</taxon>
        <taxon>Ascomycota</taxon>
        <taxon>Pezizomycotina</taxon>
        <taxon>Sordariomycetes</taxon>
        <taxon>Sordariomycetidae</taxon>
        <taxon>Magnaporthales</taxon>
        <taxon>Pyriculariaceae</taxon>
        <taxon>Pyricularia</taxon>
    </lineage>
</organism>
<keyword evidence="10" id="KW-0456">Lyase</keyword>
<gene>
    <name evidence="14" type="ORF">OOU_Y34scaffold00207g23</name>
</gene>
<dbReference type="EC" id="4.1.1.21" evidence="4"/>
<dbReference type="SUPFAM" id="SSF52440">
    <property type="entry name" value="PreATP-grasp domain"/>
    <property type="match status" value="1"/>
</dbReference>
<dbReference type="Proteomes" id="UP000011086">
    <property type="component" value="Unassembled WGS sequence"/>
</dbReference>
<keyword evidence="6 11" id="KW-0547">Nucleotide-binding</keyword>
<dbReference type="HAMAP" id="MF_01928">
    <property type="entry name" value="PurK"/>
    <property type="match status" value="1"/>
</dbReference>
<dbReference type="SUPFAM" id="SSF52255">
    <property type="entry name" value="N5-CAIR mutase (phosphoribosylaminoimidazole carboxylase, PurE)"/>
    <property type="match status" value="1"/>
</dbReference>
<dbReference type="SMART" id="SM01001">
    <property type="entry name" value="AIRC"/>
    <property type="match status" value="1"/>
</dbReference>
<evidence type="ECO:0000256" key="6">
    <source>
        <dbReference type="ARBA" id="ARBA00022741"/>
    </source>
</evidence>
<dbReference type="Gene3D" id="3.40.50.20">
    <property type="match status" value="1"/>
</dbReference>
<evidence type="ECO:0000313" key="14">
    <source>
        <dbReference type="EMBL" id="ELQ42458.1"/>
    </source>
</evidence>
<dbReference type="GO" id="GO:0046872">
    <property type="term" value="F:metal ion binding"/>
    <property type="evidence" value="ECO:0007669"/>
    <property type="project" value="InterPro"/>
</dbReference>